<keyword evidence="5" id="KW-1003">Cell membrane</keyword>
<accession>A0A397IWP0</accession>
<feature type="transmembrane region" description="Helical" evidence="12">
    <location>
        <begin position="367"/>
        <end position="385"/>
    </location>
</feature>
<evidence type="ECO:0000313" key="15">
    <source>
        <dbReference type="Proteomes" id="UP000266861"/>
    </source>
</evidence>
<dbReference type="PROSITE" id="PS50850">
    <property type="entry name" value="MFS"/>
    <property type="match status" value="1"/>
</dbReference>
<evidence type="ECO:0000259" key="13">
    <source>
        <dbReference type="PROSITE" id="PS50850"/>
    </source>
</evidence>
<dbReference type="InterPro" id="IPR020846">
    <property type="entry name" value="MFS_dom"/>
</dbReference>
<evidence type="ECO:0000256" key="12">
    <source>
        <dbReference type="SAM" id="Phobius"/>
    </source>
</evidence>
<dbReference type="InterPro" id="IPR036259">
    <property type="entry name" value="MFS_trans_sf"/>
</dbReference>
<feature type="domain" description="Major facilitator superfamily (MFS) profile" evidence="13">
    <location>
        <begin position="1"/>
        <end position="448"/>
    </location>
</feature>
<dbReference type="PANTHER" id="PTHR23516:SF1">
    <property type="entry name" value="MOLYBDATE-ANION TRANSPORTER"/>
    <property type="match status" value="1"/>
</dbReference>
<comment type="subcellular location">
    <subcellularLocation>
        <location evidence="2">Cell membrane</location>
        <topology evidence="2">Multi-pass membrane protein</topology>
    </subcellularLocation>
</comment>
<dbReference type="EMBL" id="PQFF01000171">
    <property type="protein sequence ID" value="RHZ77313.1"/>
    <property type="molecule type" value="Genomic_DNA"/>
</dbReference>
<dbReference type="GO" id="GO:0006811">
    <property type="term" value="P:monoatomic ion transport"/>
    <property type="evidence" value="ECO:0007669"/>
    <property type="project" value="UniProtKB-KW"/>
</dbReference>
<dbReference type="SUPFAM" id="SSF103473">
    <property type="entry name" value="MFS general substrate transporter"/>
    <property type="match status" value="1"/>
</dbReference>
<keyword evidence="7 12" id="KW-1133">Transmembrane helix</keyword>
<feature type="transmembrane region" description="Helical" evidence="12">
    <location>
        <begin position="423"/>
        <end position="444"/>
    </location>
</feature>
<feature type="transmembrane region" description="Helical" evidence="12">
    <location>
        <begin position="211"/>
        <end position="231"/>
    </location>
</feature>
<feature type="transmembrane region" description="Helical" evidence="12">
    <location>
        <begin position="308"/>
        <end position="330"/>
    </location>
</feature>
<dbReference type="GO" id="GO:0015098">
    <property type="term" value="F:molybdate ion transmembrane transporter activity"/>
    <property type="evidence" value="ECO:0007669"/>
    <property type="project" value="InterPro"/>
</dbReference>
<dbReference type="GO" id="GO:0005886">
    <property type="term" value="C:plasma membrane"/>
    <property type="evidence" value="ECO:0007669"/>
    <property type="project" value="UniProtKB-SubCell"/>
</dbReference>
<evidence type="ECO:0000256" key="9">
    <source>
        <dbReference type="ARBA" id="ARBA00023136"/>
    </source>
</evidence>
<keyword evidence="15" id="KW-1185">Reference proteome</keyword>
<dbReference type="CDD" id="cd17487">
    <property type="entry name" value="MFS_MFSD5_like"/>
    <property type="match status" value="1"/>
</dbReference>
<feature type="transmembrane region" description="Helical" evidence="12">
    <location>
        <begin position="397"/>
        <end position="417"/>
    </location>
</feature>
<keyword evidence="8" id="KW-0406">Ion transport</keyword>
<evidence type="ECO:0000256" key="5">
    <source>
        <dbReference type="ARBA" id="ARBA00022475"/>
    </source>
</evidence>
<feature type="transmembrane region" description="Helical" evidence="12">
    <location>
        <begin position="89"/>
        <end position="109"/>
    </location>
</feature>
<keyword evidence="9 12" id="KW-0472">Membrane</keyword>
<gene>
    <name evidence="14" type="ORF">Glove_181g30</name>
</gene>
<keyword evidence="6 12" id="KW-0812">Transmembrane</keyword>
<dbReference type="STRING" id="1348612.A0A397IWP0"/>
<evidence type="ECO:0000256" key="4">
    <source>
        <dbReference type="ARBA" id="ARBA00022448"/>
    </source>
</evidence>
<dbReference type="Pfam" id="PF05631">
    <property type="entry name" value="MFS_5"/>
    <property type="match status" value="1"/>
</dbReference>
<evidence type="ECO:0000256" key="2">
    <source>
        <dbReference type="ARBA" id="ARBA00004651"/>
    </source>
</evidence>
<feature type="transmembrane region" description="Helical" evidence="12">
    <location>
        <begin position="121"/>
        <end position="143"/>
    </location>
</feature>
<proteinExistence type="predicted"/>
<feature type="transmembrane region" description="Helical" evidence="12">
    <location>
        <begin position="149"/>
        <end position="172"/>
    </location>
</feature>
<evidence type="ECO:0000256" key="7">
    <source>
        <dbReference type="ARBA" id="ARBA00022989"/>
    </source>
</evidence>
<evidence type="ECO:0000256" key="10">
    <source>
        <dbReference type="ARBA" id="ARBA00030646"/>
    </source>
</evidence>
<dbReference type="PANTHER" id="PTHR23516">
    <property type="entry name" value="SAM (S-ADENOSYL METHIONINE) TRANSPORTER"/>
    <property type="match status" value="1"/>
</dbReference>
<organism evidence="14 15">
    <name type="scientific">Diversispora epigaea</name>
    <dbReference type="NCBI Taxonomy" id="1348612"/>
    <lineage>
        <taxon>Eukaryota</taxon>
        <taxon>Fungi</taxon>
        <taxon>Fungi incertae sedis</taxon>
        <taxon>Mucoromycota</taxon>
        <taxon>Glomeromycotina</taxon>
        <taxon>Glomeromycetes</taxon>
        <taxon>Diversisporales</taxon>
        <taxon>Diversisporaceae</taxon>
        <taxon>Diversispora</taxon>
    </lineage>
</organism>
<dbReference type="Proteomes" id="UP000266861">
    <property type="component" value="Unassembled WGS sequence"/>
</dbReference>
<evidence type="ECO:0000256" key="8">
    <source>
        <dbReference type="ARBA" id="ARBA00023065"/>
    </source>
</evidence>
<evidence type="ECO:0000256" key="3">
    <source>
        <dbReference type="ARBA" id="ARBA00021242"/>
    </source>
</evidence>
<reference evidence="14 15" key="1">
    <citation type="submission" date="2018-08" db="EMBL/GenBank/DDBJ databases">
        <title>Genome and evolution of the arbuscular mycorrhizal fungus Diversispora epigaea (formerly Glomus versiforme) and its bacterial endosymbionts.</title>
        <authorList>
            <person name="Sun X."/>
            <person name="Fei Z."/>
            <person name="Harrison M."/>
        </authorList>
    </citation>
    <scope>NUCLEOTIDE SEQUENCE [LARGE SCALE GENOMIC DNA]</scope>
    <source>
        <strain evidence="14 15">IT104</strain>
    </source>
</reference>
<protein>
    <recommendedName>
        <fullName evidence="3">Molybdate-anion transporter</fullName>
    </recommendedName>
    <alternativeName>
        <fullName evidence="10">Major facilitator superfamily domain-containing protein 5</fullName>
    </alternativeName>
    <alternativeName>
        <fullName evidence="11">Molybdate transporter 2 homolog</fullName>
    </alternativeName>
</protein>
<sequence>MTYYNETFIILSGLCAVLTYLTFNEKKSLIINSKNNNNNKNNDNSENSKAFYNFRRNYLIVYFFGTAGDWLQGPYLYTSYKNRGFDLNQIAILFVTGFLASGIFGIIVGSAADKYGRKKFCLVYSLLYSTSCLIIVLFSNFYILLFGRVLGGISTSLLFSVFEAWMISEHMLRGFDSDLLSDTFSYMSFGNGFVAIICGLLAGGLEKNYGILSPFMMAIGFFIIAALMIIINWNENFGKMIEQNNSSRSLTSSLSYAINIIKNDSFILVLGAVQSLFEASMYIFVFLWGPLLEIQHKSNFNLYSKEELLPFGLIFSSFMVAIMIGSLIYGHMSGSKNISLSTISHFNLLIASISLLISTFVKNELLLFFFFTIFEFTCGIYFPLIGTLRAKVVPKNLHATIGNLFRVPLNLIVVTILTSEFLISTKCLLCSLLLFIAFILSFALPKTI</sequence>
<evidence type="ECO:0000313" key="14">
    <source>
        <dbReference type="EMBL" id="RHZ77313.1"/>
    </source>
</evidence>
<feature type="transmembrane region" description="Helical" evidence="12">
    <location>
        <begin position="342"/>
        <end position="361"/>
    </location>
</feature>
<evidence type="ECO:0000256" key="6">
    <source>
        <dbReference type="ARBA" id="ARBA00022692"/>
    </source>
</evidence>
<feature type="transmembrane region" description="Helical" evidence="12">
    <location>
        <begin position="184"/>
        <end position="205"/>
    </location>
</feature>
<comment type="function">
    <text evidence="1">Mediates high-affinity intracellular uptake of the rare oligo-element molybdenum.</text>
</comment>
<dbReference type="OrthoDB" id="263957at2759"/>
<evidence type="ECO:0000256" key="11">
    <source>
        <dbReference type="ARBA" id="ARBA00032555"/>
    </source>
</evidence>
<dbReference type="InterPro" id="IPR008509">
    <property type="entry name" value="MOT2/MFSD5"/>
</dbReference>
<evidence type="ECO:0000256" key="1">
    <source>
        <dbReference type="ARBA" id="ARBA00003019"/>
    </source>
</evidence>
<comment type="caution">
    <text evidence="14">The sequence shown here is derived from an EMBL/GenBank/DDBJ whole genome shotgun (WGS) entry which is preliminary data.</text>
</comment>
<name>A0A397IWP0_9GLOM</name>
<dbReference type="Gene3D" id="1.20.1250.20">
    <property type="entry name" value="MFS general substrate transporter like domains"/>
    <property type="match status" value="1"/>
</dbReference>
<feature type="transmembrane region" description="Helical" evidence="12">
    <location>
        <begin position="266"/>
        <end position="288"/>
    </location>
</feature>
<dbReference type="AlphaFoldDB" id="A0A397IWP0"/>
<feature type="transmembrane region" description="Helical" evidence="12">
    <location>
        <begin position="58"/>
        <end position="77"/>
    </location>
</feature>
<keyword evidence="4" id="KW-0813">Transport</keyword>